<name>A0A839V483_9PROT</name>
<evidence type="ECO:0000256" key="2">
    <source>
        <dbReference type="ARBA" id="ARBA00022475"/>
    </source>
</evidence>
<evidence type="ECO:0000313" key="9">
    <source>
        <dbReference type="EMBL" id="MBB3174339.1"/>
    </source>
</evidence>
<comment type="caution">
    <text evidence="9">The sequence shown here is derived from an EMBL/GenBank/DDBJ whole genome shotgun (WGS) entry which is preliminary data.</text>
</comment>
<feature type="transmembrane region" description="Helical" evidence="8">
    <location>
        <begin position="189"/>
        <end position="207"/>
    </location>
</feature>
<keyword evidence="2" id="KW-1003">Cell membrane</keyword>
<evidence type="ECO:0000256" key="6">
    <source>
        <dbReference type="ARBA" id="ARBA00023136"/>
    </source>
</evidence>
<feature type="transmembrane region" description="Helical" evidence="8">
    <location>
        <begin position="498"/>
        <end position="517"/>
    </location>
</feature>
<dbReference type="PANTHER" id="PTHR34697">
    <property type="entry name" value="PHOSPHATIDYLGLYCEROL LYSYLTRANSFERASE"/>
    <property type="match status" value="1"/>
</dbReference>
<dbReference type="GO" id="GO:0005886">
    <property type="term" value="C:plasma membrane"/>
    <property type="evidence" value="ECO:0007669"/>
    <property type="project" value="UniProtKB-SubCell"/>
</dbReference>
<feature type="transmembrane region" description="Helical" evidence="8">
    <location>
        <begin position="74"/>
        <end position="93"/>
    </location>
</feature>
<feature type="transmembrane region" description="Helical" evidence="8">
    <location>
        <begin position="35"/>
        <end position="53"/>
    </location>
</feature>
<feature type="transmembrane region" description="Helical" evidence="8">
    <location>
        <begin position="408"/>
        <end position="429"/>
    </location>
</feature>
<dbReference type="PANTHER" id="PTHR34697:SF2">
    <property type="entry name" value="PHOSPHATIDYLGLYCEROL LYSYLTRANSFERASE"/>
    <property type="match status" value="1"/>
</dbReference>
<keyword evidence="6 8" id="KW-0472">Membrane</keyword>
<evidence type="ECO:0000256" key="1">
    <source>
        <dbReference type="ARBA" id="ARBA00004651"/>
    </source>
</evidence>
<protein>
    <submittedName>
        <fullName evidence="9">Phosphatidylglycerol lysyltransferase</fullName>
        <ecNumber evidence="9">2.3.2.3</ecNumber>
    </submittedName>
</protein>
<dbReference type="InterPro" id="IPR022791">
    <property type="entry name" value="L-PG_synthase/AglD"/>
</dbReference>
<comment type="subcellular location">
    <subcellularLocation>
        <location evidence="1">Cell membrane</location>
        <topology evidence="1">Multi-pass membrane protein</topology>
    </subcellularLocation>
</comment>
<keyword evidence="4 8" id="KW-0812">Transmembrane</keyword>
<keyword evidence="5 8" id="KW-1133">Transmembrane helix</keyword>
<keyword evidence="9" id="KW-0012">Acyltransferase</keyword>
<evidence type="ECO:0000256" key="5">
    <source>
        <dbReference type="ARBA" id="ARBA00022989"/>
    </source>
</evidence>
<evidence type="ECO:0000256" key="8">
    <source>
        <dbReference type="SAM" id="Phobius"/>
    </source>
</evidence>
<dbReference type="Proteomes" id="UP000557688">
    <property type="component" value="Unassembled WGS sequence"/>
</dbReference>
<keyword evidence="10" id="KW-1185">Reference proteome</keyword>
<dbReference type="GO" id="GO:0055091">
    <property type="term" value="P:phospholipid homeostasis"/>
    <property type="evidence" value="ECO:0007669"/>
    <property type="project" value="TreeGrafter"/>
</dbReference>
<evidence type="ECO:0000256" key="7">
    <source>
        <dbReference type="SAM" id="MobiDB-lite"/>
    </source>
</evidence>
<feature type="transmembrane region" description="Helical" evidence="8">
    <location>
        <begin position="537"/>
        <end position="559"/>
    </location>
</feature>
<reference evidence="9 10" key="1">
    <citation type="submission" date="2020-08" db="EMBL/GenBank/DDBJ databases">
        <title>Genomic Encyclopedia of Type Strains, Phase III (KMG-III): the genomes of soil and plant-associated and newly described type strains.</title>
        <authorList>
            <person name="Whitman W."/>
        </authorList>
    </citation>
    <scope>NUCLEOTIDE SEQUENCE [LARGE SCALE GENOMIC DNA]</scope>
    <source>
        <strain evidence="9 10">CECT 8088</strain>
    </source>
</reference>
<feature type="transmembrane region" description="Helical" evidence="8">
    <location>
        <begin position="150"/>
        <end position="183"/>
    </location>
</feature>
<dbReference type="RefSeq" id="WP_183275223.1">
    <property type="nucleotide sequence ID" value="NZ_JACHXV010000007.1"/>
</dbReference>
<evidence type="ECO:0000256" key="3">
    <source>
        <dbReference type="ARBA" id="ARBA00022679"/>
    </source>
</evidence>
<feature type="transmembrane region" description="Helical" evidence="8">
    <location>
        <begin position="364"/>
        <end position="388"/>
    </location>
</feature>
<proteinExistence type="predicted"/>
<evidence type="ECO:0000313" key="10">
    <source>
        <dbReference type="Proteomes" id="UP000557688"/>
    </source>
</evidence>
<dbReference type="EC" id="2.3.2.3" evidence="9"/>
<dbReference type="InterPro" id="IPR051211">
    <property type="entry name" value="PG_lysyltransferase"/>
</dbReference>
<feature type="region of interest" description="Disordered" evidence="7">
    <location>
        <begin position="1"/>
        <end position="22"/>
    </location>
</feature>
<keyword evidence="3 9" id="KW-0808">Transferase</keyword>
<feature type="transmembrane region" description="Helical" evidence="8">
    <location>
        <begin position="105"/>
        <end position="129"/>
    </location>
</feature>
<feature type="transmembrane region" description="Helical" evidence="8">
    <location>
        <begin position="436"/>
        <end position="453"/>
    </location>
</feature>
<feature type="transmembrane region" description="Helical" evidence="8">
    <location>
        <begin position="459"/>
        <end position="477"/>
    </location>
</feature>
<dbReference type="EMBL" id="JACHXV010000007">
    <property type="protein sequence ID" value="MBB3174339.1"/>
    <property type="molecule type" value="Genomic_DNA"/>
</dbReference>
<sequence>MSVHPPASDLAPDPAPHSSRCAAPGPSAMQRLRGHLPHLLGLMLLGGAVWVVHREMRAIHLADIRAALSATPHHAVLMAALWTLVSYGTLSFYDRLATIYAGHRIAYLRTAFASFVSYVLSHNLGFAAVSGAAVRYRLYANWGLGAAEIARVVAFCSLTFILGALVLGGVVLLAAPGAVAHLLHAPRPLLWAIGAGMWLAVAAYATLSTRIRHVTLFGHRIDLPGPATALRQIVLATAELGATAAIAYAALPSETLPGAAPFGYLTFLAIYLAAYTAGLAANIPGGLGVFDGAMLVGLSPWFPTPAILSAIVIFRLFYYIIPLFLAGGMFAAHEILLRGGGLIDRLPAGLRPGERLALIREADAEFAASTAVGAVGLSGAMLLALTVLDDTPGLVRPDIPWYSMDVATLAAAAFGYVPSLIGVALLVLAVGLKRRVSLAWSITIGTLAAAAAITVAQGYSPVVPLILAAAAAIIAPFRRSYYRQARLLSEPLHPATALPVLLLVASVVAFVSMNHRLEAMGATSWWAVIFAPEGVPGGIRIGVALAVLCSIGAGLRLILPGRVHPLPWGHTARQRYLALNEGTSAVPSPACVDYAHGLVPSDNGRAAYPFRRVDRLLVGLGDPVGTPADRVAAIWRLRDLATQEGRELAIWRAAGGALLRTYSDIGLVPVHIATPQPGAPAGAPPTYLCCDARHAPALLARLPSLFSPPPPRRRPGLRHVAGTVTRLLTRTLAGRSTTLL</sequence>
<accession>A0A839V483</accession>
<dbReference type="GO" id="GO:0050071">
    <property type="term" value="F:phosphatidylglycerol lysyltransferase activity"/>
    <property type="evidence" value="ECO:0007669"/>
    <property type="project" value="UniProtKB-EC"/>
</dbReference>
<evidence type="ECO:0000256" key="4">
    <source>
        <dbReference type="ARBA" id="ARBA00022692"/>
    </source>
</evidence>
<dbReference type="Pfam" id="PF03706">
    <property type="entry name" value="LPG_synthase_TM"/>
    <property type="match status" value="1"/>
</dbReference>
<feature type="transmembrane region" description="Helical" evidence="8">
    <location>
        <begin position="262"/>
        <end position="281"/>
    </location>
</feature>
<organism evidence="9 10">
    <name type="scientific">Endobacter medicaginis</name>
    <dbReference type="NCBI Taxonomy" id="1181271"/>
    <lineage>
        <taxon>Bacteria</taxon>
        <taxon>Pseudomonadati</taxon>
        <taxon>Pseudomonadota</taxon>
        <taxon>Alphaproteobacteria</taxon>
        <taxon>Acetobacterales</taxon>
        <taxon>Acetobacteraceae</taxon>
        <taxon>Endobacter</taxon>
    </lineage>
</organism>
<feature type="compositionally biased region" description="Low complexity" evidence="7">
    <location>
        <begin position="1"/>
        <end position="19"/>
    </location>
</feature>
<gene>
    <name evidence="9" type="ORF">FHR90_002180</name>
</gene>
<dbReference type="AlphaFoldDB" id="A0A839V483"/>